<feature type="region of interest" description="Disordered" evidence="1">
    <location>
        <begin position="518"/>
        <end position="537"/>
    </location>
</feature>
<evidence type="ECO:0000259" key="3">
    <source>
        <dbReference type="Pfam" id="PF15995"/>
    </source>
</evidence>
<sequence>MLVKPAPVGASWYTNLSDFQVQAVEALAFSIRDDHAEGTVYRTQFCLSRLGVTPMVKTRMLRKLIGICRGSDLAFLYFLMEACYKGTGSAYSERILMSAITFMDLEMTMRELDKILPPGVERLNKKESIAPPVDYRSMSLPTPLSTRRESDFRKVRSPYFTALPRPKLPKGGEKFTAKRPCHVVSFPFWPAGERPNYRVNEENRWFATYRFQPVKRMLFKMVGDIMADYWTKIDGTQPAESEAMPMCEFHKEALRQEQLLKDAAVVKAHKQCLALVDITSRQDALLKKRIVAQLERDIEEVTLRWKRLRERHHTDVMLLEDHDQMCSVGKVPTAVQDIKIKYLSQEADIGRLSAKPTLGIHVITGRGNVSLLSKVRVSDPDDDIPCPTVPVEQKLAKCPPPLLGHLKRPRKVSITKSKFGDDKQSSCKKSSKPGRFFEAPRQHSPFVFKYHEVAPQDQNPDAKDVIRAQAIRSLKEQSCPSSEDNYNGRINPRDQVVAAIVECAQNMWFGSLEAHQRRLTSGQSERPTTIEEPTKNEPEEICKTNEALDWTKTIKKFDPNNQHLMERLLRDGFSVLRRDPRCVFAAFPNSHKSFVMLEWIKRRYGKTYCHEEIVDTIEKGLATFMHVESQLNEAPSAKREGFSAKDTFDDIKRLEALCKKLKTEYRMPLNDKILTLTRICWSALSPHLARSSSMLKTFFAYLPVRYADMLK</sequence>
<keyword evidence="4" id="KW-1185">Reference proteome</keyword>
<dbReference type="InterPro" id="IPR031935">
    <property type="entry name" value="DUF4770"/>
</dbReference>
<protein>
    <submittedName>
        <fullName evidence="5">Uncharacterized protein LOC117145497</fullName>
    </submittedName>
</protein>
<dbReference type="InterPro" id="IPR031936">
    <property type="entry name" value="DUF4771"/>
</dbReference>
<organism evidence="4 5">
    <name type="scientific">Drosophila mauritiana</name>
    <name type="common">Fruit fly</name>
    <dbReference type="NCBI Taxonomy" id="7226"/>
    <lineage>
        <taxon>Eukaryota</taxon>
        <taxon>Metazoa</taxon>
        <taxon>Ecdysozoa</taxon>
        <taxon>Arthropoda</taxon>
        <taxon>Hexapoda</taxon>
        <taxon>Insecta</taxon>
        <taxon>Pterygota</taxon>
        <taxon>Neoptera</taxon>
        <taxon>Endopterygota</taxon>
        <taxon>Diptera</taxon>
        <taxon>Brachycera</taxon>
        <taxon>Muscomorpha</taxon>
        <taxon>Ephydroidea</taxon>
        <taxon>Drosophilidae</taxon>
        <taxon>Drosophila</taxon>
        <taxon>Sophophora</taxon>
    </lineage>
</organism>
<feature type="domain" description="DUF4770" evidence="2">
    <location>
        <begin position="47"/>
        <end position="218"/>
    </location>
</feature>
<accession>A0A6P8KDY9</accession>
<name>A0A6P8KDY9_DROMA</name>
<dbReference type="CTD" id="41465"/>
<dbReference type="Pfam" id="PF15995">
    <property type="entry name" value="DUF4771"/>
    <property type="match status" value="1"/>
</dbReference>
<dbReference type="PANTHER" id="PTHR41967">
    <property type="entry name" value="FI19406P1-RELATED"/>
    <property type="match status" value="1"/>
</dbReference>
<dbReference type="Proteomes" id="UP000515162">
    <property type="component" value="Chromosome 3R"/>
</dbReference>
<dbReference type="AlphaFoldDB" id="A0A6P8KDY9"/>
<evidence type="ECO:0000256" key="1">
    <source>
        <dbReference type="SAM" id="MobiDB-lite"/>
    </source>
</evidence>
<proteinExistence type="predicted"/>
<dbReference type="Pfam" id="PF15994">
    <property type="entry name" value="DUF4770"/>
    <property type="match status" value="1"/>
</dbReference>
<dbReference type="RefSeq" id="XP_033167068.1">
    <property type="nucleotide sequence ID" value="XM_033311177.1"/>
</dbReference>
<evidence type="ECO:0000259" key="2">
    <source>
        <dbReference type="Pfam" id="PF15994"/>
    </source>
</evidence>
<evidence type="ECO:0000313" key="5">
    <source>
        <dbReference type="RefSeq" id="XP_033167068.1"/>
    </source>
</evidence>
<dbReference type="PANTHER" id="PTHR41967:SF6">
    <property type="entry name" value="FI19406P1-RELATED"/>
    <property type="match status" value="1"/>
</dbReference>
<gene>
    <name evidence="5" type="primary">LOC117145497</name>
</gene>
<dbReference type="GeneID" id="117145497"/>
<reference evidence="5" key="1">
    <citation type="submission" date="2025-08" db="UniProtKB">
        <authorList>
            <consortium name="RefSeq"/>
        </authorList>
    </citation>
    <scope>IDENTIFICATION</scope>
    <source>
        <strain evidence="5">Mau12</strain>
        <tissue evidence="5">Whole Body</tissue>
    </source>
</reference>
<evidence type="ECO:0000313" key="4">
    <source>
        <dbReference type="Proteomes" id="UP000515162"/>
    </source>
</evidence>
<feature type="compositionally biased region" description="Basic and acidic residues" evidence="1">
    <location>
        <begin position="528"/>
        <end position="537"/>
    </location>
</feature>
<feature type="region of interest" description="Disordered" evidence="1">
    <location>
        <begin position="415"/>
        <end position="436"/>
    </location>
</feature>
<feature type="domain" description="DUF4771" evidence="3">
    <location>
        <begin position="555"/>
        <end position="709"/>
    </location>
</feature>